<reference evidence="3 4" key="1">
    <citation type="submission" date="2019-02" db="EMBL/GenBank/DDBJ databases">
        <title>Bacterial novel species Mucilaginibacter sp. 17JY9-4 isolated from soil.</title>
        <authorList>
            <person name="Jung H.-Y."/>
        </authorList>
    </citation>
    <scope>NUCLEOTIDE SEQUENCE [LARGE SCALE GENOMIC DNA]</scope>
    <source>
        <strain evidence="3 4">17JY9-4</strain>
    </source>
</reference>
<dbReference type="AlphaFoldDB" id="A0A4V1ZCC4"/>
<feature type="domain" description="Beta-lactamase-related" evidence="2">
    <location>
        <begin position="47"/>
        <end position="340"/>
    </location>
</feature>
<protein>
    <submittedName>
        <fullName evidence="3">Class A beta-lactamase-related serine hydrolase</fullName>
    </submittedName>
</protein>
<accession>A0A4V1ZCC4</accession>
<feature type="signal peptide" evidence="1">
    <location>
        <begin position="1"/>
        <end position="30"/>
    </location>
</feature>
<proteinExistence type="predicted"/>
<organism evidence="3 4">
    <name type="scientific">Mucilaginibacter terrigena</name>
    <dbReference type="NCBI Taxonomy" id="2492395"/>
    <lineage>
        <taxon>Bacteria</taxon>
        <taxon>Pseudomonadati</taxon>
        <taxon>Bacteroidota</taxon>
        <taxon>Sphingobacteriia</taxon>
        <taxon>Sphingobacteriales</taxon>
        <taxon>Sphingobacteriaceae</taxon>
        <taxon>Mucilaginibacter</taxon>
    </lineage>
</organism>
<evidence type="ECO:0000259" key="2">
    <source>
        <dbReference type="Pfam" id="PF00144"/>
    </source>
</evidence>
<dbReference type="InterPro" id="IPR012338">
    <property type="entry name" value="Beta-lactam/transpept-like"/>
</dbReference>
<gene>
    <name evidence="3" type="ORF">EWM62_01675</name>
</gene>
<dbReference type="Gene3D" id="3.40.710.10">
    <property type="entry name" value="DD-peptidase/beta-lactamase superfamily"/>
    <property type="match status" value="1"/>
</dbReference>
<dbReference type="Pfam" id="PF00144">
    <property type="entry name" value="Beta-lactamase"/>
    <property type="match status" value="1"/>
</dbReference>
<dbReference type="InterPro" id="IPR050491">
    <property type="entry name" value="AmpC-like"/>
</dbReference>
<sequence>MKLNNINSSKIIFRLPLLAVILFLSLPAFAQDKAAEVDKLFSWATLATPGCTCAISQNGKLVASGAYGAADLERGTPISPETAFDIGSTRKQFIAAAVLLLVQDKKLALTDDIHKYLPGLPNYGHKITVDQLLTHTSGIRDWTGMLPLAQGDPTALSLIMRQRGLNFVPGDEWSYSNSGFVLLTEIAARVAKMPFADYMRKRIFEPLGMKKTIYVSDMQQVIPNRALGYAKNGNGWKASMYLGNDRGGGAIFSTSGDLITWNDVLTSGKLGNFVTEKLQEPSRLNNGRVLGYARGLLIDPYRDTKLVWHSGGAAGYHTWMGRIPSQGLSIVVACNSNTQTATSLGHRLLALYVNSSAAPVPEDGPPPTLTGDDLAEANKLTGLFFNEKTGDPISFSVDRDRFRVAGGPGLAPVSKGHYRRWAASVFFMSQDKFELNFLSPDKLEMKSMEGKITRYRRAQPFKPTEADMQVFTGRYKSDELNAVMDIKPGKDGIIARLNDAPDHEFECKPVYPDTFQIRGVFLRFIRDKAGKVTTLDYSNPVVTHIKFTR</sequence>
<name>A0A4V1ZCC4_9SPHI</name>
<dbReference type="SUPFAM" id="SSF56601">
    <property type="entry name" value="beta-lactamase/transpeptidase-like"/>
    <property type="match status" value="1"/>
</dbReference>
<evidence type="ECO:0000313" key="4">
    <source>
        <dbReference type="Proteomes" id="UP000293331"/>
    </source>
</evidence>
<dbReference type="InterPro" id="IPR001466">
    <property type="entry name" value="Beta-lactam-related"/>
</dbReference>
<keyword evidence="1" id="KW-0732">Signal</keyword>
<dbReference type="RefSeq" id="WP_129874901.1">
    <property type="nucleotide sequence ID" value="NZ_SEWG01000001.1"/>
</dbReference>
<dbReference type="PANTHER" id="PTHR46825">
    <property type="entry name" value="D-ALANYL-D-ALANINE-CARBOXYPEPTIDASE/ENDOPEPTIDASE AMPH"/>
    <property type="match status" value="1"/>
</dbReference>
<dbReference type="Proteomes" id="UP000293331">
    <property type="component" value="Unassembled WGS sequence"/>
</dbReference>
<keyword evidence="4" id="KW-1185">Reference proteome</keyword>
<dbReference type="OrthoDB" id="9793489at2"/>
<evidence type="ECO:0000313" key="3">
    <source>
        <dbReference type="EMBL" id="RYU92170.1"/>
    </source>
</evidence>
<evidence type="ECO:0000256" key="1">
    <source>
        <dbReference type="SAM" id="SignalP"/>
    </source>
</evidence>
<dbReference type="PANTHER" id="PTHR46825:SF9">
    <property type="entry name" value="BETA-LACTAMASE-RELATED DOMAIN-CONTAINING PROTEIN"/>
    <property type="match status" value="1"/>
</dbReference>
<comment type="caution">
    <text evidence="3">The sequence shown here is derived from an EMBL/GenBank/DDBJ whole genome shotgun (WGS) entry which is preliminary data.</text>
</comment>
<dbReference type="EMBL" id="SEWG01000001">
    <property type="protein sequence ID" value="RYU92170.1"/>
    <property type="molecule type" value="Genomic_DNA"/>
</dbReference>
<keyword evidence="3" id="KW-0378">Hydrolase</keyword>
<feature type="chain" id="PRO_5020452393" evidence="1">
    <location>
        <begin position="31"/>
        <end position="549"/>
    </location>
</feature>
<dbReference type="GO" id="GO:0016787">
    <property type="term" value="F:hydrolase activity"/>
    <property type="evidence" value="ECO:0007669"/>
    <property type="project" value="UniProtKB-KW"/>
</dbReference>